<comment type="caution">
    <text evidence="2">The sequence shown here is derived from an EMBL/GenBank/DDBJ whole genome shotgun (WGS) entry which is preliminary data.</text>
</comment>
<dbReference type="EMBL" id="JASSZA010000002">
    <property type="protein sequence ID" value="KAK2116901.1"/>
    <property type="molecule type" value="Genomic_DNA"/>
</dbReference>
<evidence type="ECO:0000259" key="1">
    <source>
        <dbReference type="Pfam" id="PF07707"/>
    </source>
</evidence>
<dbReference type="InterPro" id="IPR011705">
    <property type="entry name" value="BACK"/>
</dbReference>
<keyword evidence="3" id="KW-1185">Reference proteome</keyword>
<proteinExistence type="predicted"/>
<sequence length="304" mass="34205">MEVDTIGAVPWSVPASLIICSEGASELGPGRRDRNPQVLLLQTTCTLWEEGHIQDFCLPKLSENLQRQDGKAIGFHVLVSSGSKVGSFQEAAVERADWNTESSGEILFPRKRIFWSTKDKCGKARCGSGERDVGAGLRDPPDNHVVLLSSAVAGPEKLNVLWTTFSCDYDNINRLVWSKWEPYIVQWKMENIVYNSIYEKQHFPEVMLGEEFLSLSLDQVCSLISSDKLTVSSEEKYPYWSGLLFKLYVWTEWKDWIHLVFSGQDLCLHLKCDIAGFPTAPPTLNFLCLCVSGGTEFKFGLIPE</sequence>
<gene>
    <name evidence="2" type="ORF">P7K49_003787</name>
</gene>
<dbReference type="Gene3D" id="1.25.40.420">
    <property type="match status" value="1"/>
</dbReference>
<dbReference type="Pfam" id="PF07707">
    <property type="entry name" value="BACK"/>
    <property type="match status" value="1"/>
</dbReference>
<protein>
    <recommendedName>
        <fullName evidence="1">BACK domain-containing protein</fullName>
    </recommendedName>
</protein>
<evidence type="ECO:0000313" key="2">
    <source>
        <dbReference type="EMBL" id="KAK2116901.1"/>
    </source>
</evidence>
<dbReference type="Proteomes" id="UP001266305">
    <property type="component" value="Unassembled WGS sequence"/>
</dbReference>
<organism evidence="2 3">
    <name type="scientific">Saguinus oedipus</name>
    <name type="common">Cotton-top tamarin</name>
    <name type="synonym">Oedipomidas oedipus</name>
    <dbReference type="NCBI Taxonomy" id="9490"/>
    <lineage>
        <taxon>Eukaryota</taxon>
        <taxon>Metazoa</taxon>
        <taxon>Chordata</taxon>
        <taxon>Craniata</taxon>
        <taxon>Vertebrata</taxon>
        <taxon>Euteleostomi</taxon>
        <taxon>Mammalia</taxon>
        <taxon>Eutheria</taxon>
        <taxon>Euarchontoglires</taxon>
        <taxon>Primates</taxon>
        <taxon>Haplorrhini</taxon>
        <taxon>Platyrrhini</taxon>
        <taxon>Cebidae</taxon>
        <taxon>Callitrichinae</taxon>
        <taxon>Saguinus</taxon>
    </lineage>
</organism>
<name>A0ABQ9W678_SAGOE</name>
<reference evidence="2 3" key="1">
    <citation type="submission" date="2023-05" db="EMBL/GenBank/DDBJ databases">
        <title>B98-5 Cell Line De Novo Hybrid Assembly: An Optical Mapping Approach.</title>
        <authorList>
            <person name="Kananen K."/>
            <person name="Auerbach J.A."/>
            <person name="Kautto E."/>
            <person name="Blachly J.S."/>
        </authorList>
    </citation>
    <scope>NUCLEOTIDE SEQUENCE [LARGE SCALE GENOMIC DNA]</scope>
    <source>
        <strain evidence="2">B95-8</strain>
        <tissue evidence="2">Cell line</tissue>
    </source>
</reference>
<accession>A0ABQ9W678</accession>
<feature type="domain" description="BACK" evidence="1">
    <location>
        <begin position="199"/>
        <end position="236"/>
    </location>
</feature>
<evidence type="ECO:0000313" key="3">
    <source>
        <dbReference type="Proteomes" id="UP001266305"/>
    </source>
</evidence>